<feature type="transmembrane region" description="Helical" evidence="14">
    <location>
        <begin position="97"/>
        <end position="119"/>
    </location>
</feature>
<dbReference type="AlphaFoldDB" id="D6PD27"/>
<evidence type="ECO:0000256" key="14">
    <source>
        <dbReference type="SAM" id="Phobius"/>
    </source>
</evidence>
<dbReference type="Gene3D" id="1.10.3470.10">
    <property type="entry name" value="ABC transporter involved in vitamin B12 uptake, BtuC"/>
    <property type="match status" value="1"/>
</dbReference>
<accession>D6PD27</accession>
<organism evidence="15">
    <name type="scientific">uncultured marine bacterium MedDCM-OCT-S04-C448</name>
    <dbReference type="NCBI Taxonomy" id="743057"/>
    <lineage>
        <taxon>Bacteria</taxon>
        <taxon>environmental samples</taxon>
    </lineage>
</organism>
<dbReference type="GO" id="GO:0010043">
    <property type="term" value="P:response to zinc ion"/>
    <property type="evidence" value="ECO:0007669"/>
    <property type="project" value="TreeGrafter"/>
</dbReference>
<dbReference type="Pfam" id="PF00950">
    <property type="entry name" value="ABC-3"/>
    <property type="match status" value="1"/>
</dbReference>
<evidence type="ECO:0000256" key="1">
    <source>
        <dbReference type="ARBA" id="ARBA00002313"/>
    </source>
</evidence>
<dbReference type="InterPro" id="IPR001626">
    <property type="entry name" value="ABC_TroCD"/>
</dbReference>
<evidence type="ECO:0000256" key="6">
    <source>
        <dbReference type="ARBA" id="ARBA00022692"/>
    </source>
</evidence>
<dbReference type="GO" id="GO:0043190">
    <property type="term" value="C:ATP-binding cassette (ABC) transporter complex"/>
    <property type="evidence" value="ECO:0007669"/>
    <property type="project" value="InterPro"/>
</dbReference>
<dbReference type="GO" id="GO:0006829">
    <property type="term" value="P:zinc ion transport"/>
    <property type="evidence" value="ECO:0007669"/>
    <property type="project" value="UniProtKB-KW"/>
</dbReference>
<reference evidence="15" key="1">
    <citation type="journal article" date="2010" name="ISME J.">
        <title>Metagenome of the Mediterranean deep chlorophyll maximum studied by direct and fosmid library 454 pyrosequencing.</title>
        <authorList>
            <person name="Ghai R."/>
            <person name="Martin-Cuadrado A.B."/>
            <person name="Molto A.G."/>
            <person name="Heredia I.G."/>
            <person name="Cabrera R."/>
            <person name="Martin J."/>
            <person name="Verdu M."/>
            <person name="Deschamps P."/>
            <person name="Moreira D."/>
            <person name="Lopez-Garcia P."/>
            <person name="Mira A."/>
            <person name="Rodriguez-Valera F."/>
        </authorList>
    </citation>
    <scope>NUCLEOTIDE SEQUENCE</scope>
</reference>
<feature type="transmembrane region" description="Helical" evidence="14">
    <location>
        <begin position="20"/>
        <end position="44"/>
    </location>
</feature>
<comment type="function">
    <text evidence="1">Involved in the high-affinity zinc uptake transport system.</text>
</comment>
<protein>
    <recommendedName>
        <fullName evidence="12">High-affinity zinc uptake system membrane protein ZnuB</fullName>
    </recommendedName>
</protein>
<evidence type="ECO:0000256" key="4">
    <source>
        <dbReference type="ARBA" id="ARBA00022448"/>
    </source>
</evidence>
<keyword evidence="8" id="KW-0864">Zinc transport</keyword>
<sequence length="232" mass="24691">MAYFGDTVAHSSLLGVAMGVLLGFNVMLGVFAAGFAVALVLSGFLREKRLSGDTVLGTLSHASLSLGVIVISLMTWLRVDLMGYLFGDILAVSLTDLYWVYGGGMLVLVLLVLLWRPLLAVTVDEELARAEGIEAARYELMLMLIIAAVIALAMKIVGVLLVTSLLIIPAAAARRLSRTPEQMALMAAIVGVLSVLLGLFASFQFDTPSGPSIVLASLMLFLLGQIPNLRKL</sequence>
<proteinExistence type="inferred from homology"/>
<dbReference type="InterPro" id="IPR037294">
    <property type="entry name" value="ABC_BtuC-like"/>
</dbReference>
<evidence type="ECO:0000256" key="10">
    <source>
        <dbReference type="ARBA" id="ARBA00023065"/>
    </source>
</evidence>
<dbReference type="GO" id="GO:0055085">
    <property type="term" value="P:transmembrane transport"/>
    <property type="evidence" value="ECO:0007669"/>
    <property type="project" value="InterPro"/>
</dbReference>
<keyword evidence="6 13" id="KW-0812">Transmembrane</keyword>
<dbReference type="SUPFAM" id="SSF81345">
    <property type="entry name" value="ABC transporter involved in vitamin B12 uptake, BtuC"/>
    <property type="match status" value="1"/>
</dbReference>
<evidence type="ECO:0000256" key="2">
    <source>
        <dbReference type="ARBA" id="ARBA00004651"/>
    </source>
</evidence>
<evidence type="ECO:0000256" key="3">
    <source>
        <dbReference type="ARBA" id="ARBA00008034"/>
    </source>
</evidence>
<keyword evidence="5" id="KW-1003">Cell membrane</keyword>
<feature type="transmembrane region" description="Helical" evidence="14">
    <location>
        <begin position="56"/>
        <end position="77"/>
    </location>
</feature>
<feature type="transmembrane region" description="Helical" evidence="14">
    <location>
        <begin position="183"/>
        <end position="203"/>
    </location>
</feature>
<dbReference type="EMBL" id="GU942990">
    <property type="protein sequence ID" value="ADD93628.1"/>
    <property type="molecule type" value="Genomic_DNA"/>
</dbReference>
<evidence type="ECO:0000256" key="12">
    <source>
        <dbReference type="ARBA" id="ARBA00040080"/>
    </source>
</evidence>
<evidence type="ECO:0000256" key="13">
    <source>
        <dbReference type="RuleBase" id="RU003943"/>
    </source>
</evidence>
<keyword evidence="7" id="KW-0862">Zinc</keyword>
<dbReference type="PANTHER" id="PTHR30477:SF23">
    <property type="entry name" value="HIGH-AFFINITY ZINC UPTAKE SYSTEM MEMBRANE PROTEIN ZNUB"/>
    <property type="match status" value="1"/>
</dbReference>
<feature type="transmembrane region" description="Helical" evidence="14">
    <location>
        <begin position="140"/>
        <end position="171"/>
    </location>
</feature>
<evidence type="ECO:0000313" key="15">
    <source>
        <dbReference type="EMBL" id="ADD93628.1"/>
    </source>
</evidence>
<comment type="similarity">
    <text evidence="3 13">Belongs to the ABC-3 integral membrane protein family.</text>
</comment>
<dbReference type="PANTHER" id="PTHR30477">
    <property type="entry name" value="ABC-TRANSPORTER METAL-BINDING PROTEIN"/>
    <property type="match status" value="1"/>
</dbReference>
<dbReference type="CDD" id="cd06550">
    <property type="entry name" value="TM_ABC_iron-siderophores_like"/>
    <property type="match status" value="1"/>
</dbReference>
<keyword evidence="4 13" id="KW-0813">Transport</keyword>
<evidence type="ECO:0000256" key="11">
    <source>
        <dbReference type="ARBA" id="ARBA00023136"/>
    </source>
</evidence>
<keyword evidence="9 14" id="KW-1133">Transmembrane helix</keyword>
<evidence type="ECO:0000256" key="9">
    <source>
        <dbReference type="ARBA" id="ARBA00022989"/>
    </source>
</evidence>
<evidence type="ECO:0000256" key="7">
    <source>
        <dbReference type="ARBA" id="ARBA00022833"/>
    </source>
</evidence>
<evidence type="ECO:0000256" key="8">
    <source>
        <dbReference type="ARBA" id="ARBA00022906"/>
    </source>
</evidence>
<feature type="transmembrane region" description="Helical" evidence="14">
    <location>
        <begin position="210"/>
        <end position="227"/>
    </location>
</feature>
<name>D6PD27_9BACT</name>
<comment type="subcellular location">
    <subcellularLocation>
        <location evidence="2 13">Cell membrane</location>
        <topology evidence="2 13">Multi-pass membrane protein</topology>
    </subcellularLocation>
</comment>
<evidence type="ECO:0000256" key="5">
    <source>
        <dbReference type="ARBA" id="ARBA00022475"/>
    </source>
</evidence>
<keyword evidence="11 14" id="KW-0472">Membrane</keyword>
<keyword evidence="10" id="KW-0406">Ion transport</keyword>